<dbReference type="Proteomes" id="UP001320898">
    <property type="component" value="Unassembled WGS sequence"/>
</dbReference>
<protein>
    <recommendedName>
        <fullName evidence="3">Class I SAM-dependent methyltransferase</fullName>
    </recommendedName>
</protein>
<dbReference type="SUPFAM" id="SSF53335">
    <property type="entry name" value="S-adenosyl-L-methionine-dependent methyltransferases"/>
    <property type="match status" value="1"/>
</dbReference>
<sequence>MGLAKDYDAARRAWREAGFAGLAAALRGRIETIARKRRLRRELGEIRRKDSLQDKFSTIYAGQFWQDDKYQGVAARTGKGIDSVSGSGSSSWYTPIYVEELRRFLSGPAREIVGADGDIRIFDAPCGDMQWIEPIAFAPGIRYSGGDIVPDLMAALQRKYAGRDVDLLVFDITRDAFVEADIWHVRDCHIHLSFDNIVRSLENFAASTVPYVLMTTYPTEDGFTNKDIFDGNFRRLDFRKAPFGFDAPILSLRDYPDDMGFPPRHMALYSREMIRTYLDRMKRG</sequence>
<keyword evidence="2" id="KW-1185">Reference proteome</keyword>
<name>A0AAW5QU61_9HYPH</name>
<comment type="caution">
    <text evidence="1">The sequence shown here is derived from an EMBL/GenBank/DDBJ whole genome shotgun (WGS) entry which is preliminary data.</text>
</comment>
<evidence type="ECO:0000313" key="2">
    <source>
        <dbReference type="Proteomes" id="UP001320898"/>
    </source>
</evidence>
<gene>
    <name evidence="1" type="ORF">MUB46_01275</name>
</gene>
<dbReference type="AlphaFoldDB" id="A0AAW5QU61"/>
<dbReference type="InterPro" id="IPR029063">
    <property type="entry name" value="SAM-dependent_MTases_sf"/>
</dbReference>
<dbReference type="EMBL" id="JALIDZ010000001">
    <property type="protein sequence ID" value="MCT8970482.1"/>
    <property type="molecule type" value="Genomic_DNA"/>
</dbReference>
<evidence type="ECO:0000313" key="1">
    <source>
        <dbReference type="EMBL" id="MCT8970482.1"/>
    </source>
</evidence>
<organism evidence="1 2">
    <name type="scientific">Microbaculum marinisediminis</name>
    <dbReference type="NCBI Taxonomy" id="2931392"/>
    <lineage>
        <taxon>Bacteria</taxon>
        <taxon>Pseudomonadati</taxon>
        <taxon>Pseudomonadota</taxon>
        <taxon>Alphaproteobacteria</taxon>
        <taxon>Hyphomicrobiales</taxon>
        <taxon>Tepidamorphaceae</taxon>
        <taxon>Microbaculum</taxon>
    </lineage>
</organism>
<evidence type="ECO:0008006" key="3">
    <source>
        <dbReference type="Google" id="ProtNLM"/>
    </source>
</evidence>
<accession>A0AAW5QU61</accession>
<dbReference type="RefSeq" id="WP_261614049.1">
    <property type="nucleotide sequence ID" value="NZ_JALIDZ010000001.1"/>
</dbReference>
<proteinExistence type="predicted"/>
<dbReference type="Gene3D" id="3.40.50.150">
    <property type="entry name" value="Vaccinia Virus protein VP39"/>
    <property type="match status" value="1"/>
</dbReference>
<reference evidence="1 2" key="1">
    <citation type="submission" date="2022-04" db="EMBL/GenBank/DDBJ databases">
        <authorList>
            <person name="Ye Y.-Q."/>
            <person name="Du Z.-J."/>
        </authorList>
    </citation>
    <scope>NUCLEOTIDE SEQUENCE [LARGE SCALE GENOMIC DNA]</scope>
    <source>
        <strain evidence="1 2">A6E488</strain>
    </source>
</reference>